<evidence type="ECO:0000259" key="7">
    <source>
        <dbReference type="PROSITE" id="PS50118"/>
    </source>
</evidence>
<feature type="region of interest" description="Disordered" evidence="6">
    <location>
        <begin position="257"/>
        <end position="336"/>
    </location>
</feature>
<dbReference type="GO" id="GO:0000978">
    <property type="term" value="F:RNA polymerase II cis-regulatory region sequence-specific DNA binding"/>
    <property type="evidence" value="ECO:0007669"/>
    <property type="project" value="TreeGrafter"/>
</dbReference>
<evidence type="ECO:0000256" key="6">
    <source>
        <dbReference type="SAM" id="MobiDB-lite"/>
    </source>
</evidence>
<evidence type="ECO:0000313" key="8">
    <source>
        <dbReference type="EMBL" id="CAG7733119.1"/>
    </source>
</evidence>
<dbReference type="GO" id="GO:0045165">
    <property type="term" value="P:cell fate commitment"/>
    <property type="evidence" value="ECO:0007669"/>
    <property type="project" value="TreeGrafter"/>
</dbReference>
<feature type="compositionally biased region" description="Low complexity" evidence="6">
    <location>
        <begin position="689"/>
        <end position="702"/>
    </location>
</feature>
<organism evidence="8 9">
    <name type="scientific">Allacma fusca</name>
    <dbReference type="NCBI Taxonomy" id="39272"/>
    <lineage>
        <taxon>Eukaryota</taxon>
        <taxon>Metazoa</taxon>
        <taxon>Ecdysozoa</taxon>
        <taxon>Arthropoda</taxon>
        <taxon>Hexapoda</taxon>
        <taxon>Collembola</taxon>
        <taxon>Symphypleona</taxon>
        <taxon>Sminthuridae</taxon>
        <taxon>Allacma</taxon>
    </lineage>
</organism>
<protein>
    <recommendedName>
        <fullName evidence="7">HMG box domain-containing protein</fullName>
    </recommendedName>
</protein>
<dbReference type="OrthoDB" id="6247875at2759"/>
<dbReference type="GO" id="GO:0005634">
    <property type="term" value="C:nucleus"/>
    <property type="evidence" value="ECO:0007669"/>
    <property type="project" value="UniProtKB-UniRule"/>
</dbReference>
<evidence type="ECO:0000256" key="4">
    <source>
        <dbReference type="ARBA" id="ARBA00023242"/>
    </source>
</evidence>
<dbReference type="Pfam" id="PF00505">
    <property type="entry name" value="HMG_box"/>
    <property type="match status" value="1"/>
</dbReference>
<proteinExistence type="predicted"/>
<feature type="region of interest" description="Disordered" evidence="6">
    <location>
        <begin position="716"/>
        <end position="756"/>
    </location>
</feature>
<dbReference type="CDD" id="cd22042">
    <property type="entry name" value="HMG-box_EGL13-like"/>
    <property type="match status" value="1"/>
</dbReference>
<dbReference type="PROSITE" id="PS50118">
    <property type="entry name" value="HMG_BOX_2"/>
    <property type="match status" value="1"/>
</dbReference>
<feature type="region of interest" description="Disordered" evidence="6">
    <location>
        <begin position="408"/>
        <end position="480"/>
    </location>
</feature>
<feature type="region of interest" description="Disordered" evidence="6">
    <location>
        <begin position="33"/>
        <end position="119"/>
    </location>
</feature>
<reference evidence="8" key="1">
    <citation type="submission" date="2021-06" db="EMBL/GenBank/DDBJ databases">
        <authorList>
            <person name="Hodson N. C."/>
            <person name="Mongue J. A."/>
            <person name="Jaron S. K."/>
        </authorList>
    </citation>
    <scope>NUCLEOTIDE SEQUENCE</scope>
</reference>
<feature type="region of interest" description="Disordered" evidence="6">
    <location>
        <begin position="492"/>
        <end position="554"/>
    </location>
</feature>
<dbReference type="GO" id="GO:0000981">
    <property type="term" value="F:DNA-binding transcription factor activity, RNA polymerase II-specific"/>
    <property type="evidence" value="ECO:0007669"/>
    <property type="project" value="TreeGrafter"/>
</dbReference>
<keyword evidence="4 5" id="KW-0539">Nucleus</keyword>
<evidence type="ECO:0000256" key="1">
    <source>
        <dbReference type="ARBA" id="ARBA00023015"/>
    </source>
</evidence>
<evidence type="ECO:0000256" key="5">
    <source>
        <dbReference type="PROSITE-ProRule" id="PRU00267"/>
    </source>
</evidence>
<dbReference type="InterPro" id="IPR009071">
    <property type="entry name" value="HMG_box_dom"/>
</dbReference>
<evidence type="ECO:0000256" key="2">
    <source>
        <dbReference type="ARBA" id="ARBA00023125"/>
    </source>
</evidence>
<feature type="compositionally biased region" description="Low complexity" evidence="6">
    <location>
        <begin position="157"/>
        <end position="167"/>
    </location>
</feature>
<dbReference type="PANTHER" id="PTHR45789:SF2">
    <property type="entry name" value="FI18025P1"/>
    <property type="match status" value="1"/>
</dbReference>
<sequence length="756" mass="82614">MSQSSFNEIRNHRTVGIYLIIGQTRMVKPLSLAMSSKRKSPPNKFEENNSLGYSETGRGRDSPRESYKDHSNSRRESIDEKNLHRMSSRETSITDEDYIEGSIGVSQENEGPMETSGDDMSDMGSFCSPTNSDNEYADLESTRKLNGSCTRRRSIMGRESISGESSSNKSPTFAHPNHNDLKNNKKSVDDVVRKLTSKFSSSNATSIDATQLSQAFGIDSSLSSLVPLVGDESLVEDEQKLSAVINQLQKIREHILQGKPPSSSSQSGGGSSHHNAAKVSSTKVKSEPMPEPLHPQGHGIQSHNTPTPKSDCSSSNNNNHRGSDGSGKNGCKPSVPSPMQPFMAPAAAAAAAAAAAMGPNFVLFPFLDQLHHASGAFNTPLQNMQPFLHKNNQLMSPLQQWPGIQMLPTTAPRAPPVLPQQSSPPVPAEADGPLNLSKPKGNGMSGRNMISSYNGNGNRSPPQPAHVSSDPSRSAVPPGLVLPPTFMPFATFPLPSGGGGGKDQPFPFSPTLPPSSLNQNKVSQYPVASMYGMNGNGQDDDLMNSSNPSRNKDDGDFITACQQSAKIIRQQKRETESKPHIKRPMNAFMVWAKDERRKILKACPDMHNSNISKILGARWKAMSNSEKQPYYEEQSRLSKLHMEKHPDYRYRPRPKRTCIVDGKKMRISEYKSLMRQRRQEMRQIWCREGGLNPPSGNPGSLNDISDLSQFLQGTGDMAHSVLSRDDTSETSSADGSLFNDSLNMQDIDNDGHDGSP</sequence>
<gene>
    <name evidence="8" type="ORF">AFUS01_LOCUS21585</name>
</gene>
<feature type="region of interest" description="Disordered" evidence="6">
    <location>
        <begin position="157"/>
        <end position="184"/>
    </location>
</feature>
<accession>A0A8J2KCH8</accession>
<name>A0A8J2KCH8_9HEXA</name>
<dbReference type="AlphaFoldDB" id="A0A8J2KCH8"/>
<keyword evidence="1" id="KW-0805">Transcription regulation</keyword>
<feature type="compositionally biased region" description="Polar residues" evidence="6">
    <location>
        <begin position="299"/>
        <end position="320"/>
    </location>
</feature>
<comment type="caution">
    <text evidence="8">The sequence shown here is derived from an EMBL/GenBank/DDBJ whole genome shotgun (WGS) entry which is preliminary data.</text>
</comment>
<dbReference type="InterPro" id="IPR051356">
    <property type="entry name" value="SOX/SOX-like_TF"/>
</dbReference>
<feature type="compositionally biased region" description="Pro residues" evidence="6">
    <location>
        <begin position="413"/>
        <end position="427"/>
    </location>
</feature>
<feature type="region of interest" description="Disordered" evidence="6">
    <location>
        <begin position="687"/>
        <end position="706"/>
    </location>
</feature>
<keyword evidence="2 5" id="KW-0238">DNA-binding</keyword>
<keyword evidence="9" id="KW-1185">Reference proteome</keyword>
<feature type="compositionally biased region" description="Polar residues" evidence="6">
    <location>
        <begin position="729"/>
        <end position="746"/>
    </location>
</feature>
<feature type="DNA-binding region" description="HMG box" evidence="5">
    <location>
        <begin position="581"/>
        <end position="649"/>
    </location>
</feature>
<evidence type="ECO:0000256" key="3">
    <source>
        <dbReference type="ARBA" id="ARBA00023163"/>
    </source>
</evidence>
<dbReference type="PANTHER" id="PTHR45789">
    <property type="entry name" value="FI18025P1"/>
    <property type="match status" value="1"/>
</dbReference>
<feature type="domain" description="HMG box" evidence="7">
    <location>
        <begin position="581"/>
        <end position="649"/>
    </location>
</feature>
<feature type="compositionally biased region" description="Polar residues" evidence="6">
    <location>
        <begin position="448"/>
        <end position="460"/>
    </location>
</feature>
<feature type="compositionally biased region" description="Basic and acidic residues" evidence="6">
    <location>
        <begin position="57"/>
        <end position="83"/>
    </location>
</feature>
<evidence type="ECO:0000313" key="9">
    <source>
        <dbReference type="Proteomes" id="UP000708208"/>
    </source>
</evidence>
<dbReference type="SMART" id="SM00398">
    <property type="entry name" value="HMG"/>
    <property type="match status" value="1"/>
</dbReference>
<dbReference type="EMBL" id="CAJVCH010243351">
    <property type="protein sequence ID" value="CAG7733119.1"/>
    <property type="molecule type" value="Genomic_DNA"/>
</dbReference>
<dbReference type="Proteomes" id="UP000708208">
    <property type="component" value="Unassembled WGS sequence"/>
</dbReference>
<keyword evidence="3" id="KW-0804">Transcription</keyword>
<dbReference type="FunFam" id="1.10.30.10:FF:000003">
    <property type="entry name" value="Putative transcription factor SOX-6"/>
    <property type="match status" value="1"/>
</dbReference>